<keyword evidence="10" id="KW-0732">Signal</keyword>
<dbReference type="Pfam" id="PF13715">
    <property type="entry name" value="CarbopepD_reg_2"/>
    <property type="match status" value="1"/>
</dbReference>
<keyword evidence="3 8" id="KW-1134">Transmembrane beta strand</keyword>
<dbReference type="NCBIfam" id="TIGR04056">
    <property type="entry name" value="OMP_RagA_SusC"/>
    <property type="match status" value="1"/>
</dbReference>
<feature type="domain" description="TonB-dependent receptor plug" evidence="12">
    <location>
        <begin position="117"/>
        <end position="222"/>
    </location>
</feature>
<reference evidence="13 14" key="1">
    <citation type="submission" date="2016-07" db="EMBL/GenBank/DDBJ databases">
        <title>Genome of Pelobium manganitolerans.</title>
        <authorList>
            <person name="Wu S."/>
            <person name="Wang G."/>
        </authorList>
    </citation>
    <scope>NUCLEOTIDE SEQUENCE [LARGE SCALE GENOMIC DNA]</scope>
    <source>
        <strain evidence="13 14">YS-25</strain>
    </source>
</reference>
<dbReference type="SUPFAM" id="SSF49464">
    <property type="entry name" value="Carboxypeptidase regulatory domain-like"/>
    <property type="match status" value="1"/>
</dbReference>
<proteinExistence type="inferred from homology"/>
<dbReference type="Pfam" id="PF00593">
    <property type="entry name" value="TonB_dep_Rec_b-barrel"/>
    <property type="match status" value="1"/>
</dbReference>
<dbReference type="SUPFAM" id="SSF56935">
    <property type="entry name" value="Porins"/>
    <property type="match status" value="1"/>
</dbReference>
<evidence type="ECO:0000256" key="10">
    <source>
        <dbReference type="SAM" id="SignalP"/>
    </source>
</evidence>
<dbReference type="InterPro" id="IPR000531">
    <property type="entry name" value="Beta-barrel_TonB"/>
</dbReference>
<feature type="signal peptide" evidence="10">
    <location>
        <begin position="1"/>
        <end position="22"/>
    </location>
</feature>
<dbReference type="InterPro" id="IPR012910">
    <property type="entry name" value="Plug_dom"/>
</dbReference>
<evidence type="ECO:0000256" key="7">
    <source>
        <dbReference type="ARBA" id="ARBA00023237"/>
    </source>
</evidence>
<dbReference type="OrthoDB" id="9768177at2"/>
<dbReference type="RefSeq" id="WP_120180292.1">
    <property type="nucleotide sequence ID" value="NZ_MBTA01000001.1"/>
</dbReference>
<dbReference type="Proteomes" id="UP000283433">
    <property type="component" value="Unassembled WGS sequence"/>
</dbReference>
<evidence type="ECO:0000259" key="12">
    <source>
        <dbReference type="Pfam" id="PF07715"/>
    </source>
</evidence>
<keyword evidence="2 8" id="KW-0813">Transport</keyword>
<keyword evidence="6 8" id="KW-0472">Membrane</keyword>
<evidence type="ECO:0000256" key="3">
    <source>
        <dbReference type="ARBA" id="ARBA00022452"/>
    </source>
</evidence>
<keyword evidence="5 9" id="KW-0798">TonB box</keyword>
<dbReference type="Gene3D" id="2.60.40.1120">
    <property type="entry name" value="Carboxypeptidase-like, regulatory domain"/>
    <property type="match status" value="1"/>
</dbReference>
<dbReference type="InterPro" id="IPR023997">
    <property type="entry name" value="TonB-dep_OMP_SusC/RagA_CS"/>
</dbReference>
<evidence type="ECO:0000256" key="1">
    <source>
        <dbReference type="ARBA" id="ARBA00004571"/>
    </source>
</evidence>
<keyword evidence="4 8" id="KW-0812">Transmembrane</keyword>
<evidence type="ECO:0000259" key="11">
    <source>
        <dbReference type="Pfam" id="PF00593"/>
    </source>
</evidence>
<dbReference type="InterPro" id="IPR008969">
    <property type="entry name" value="CarboxyPept-like_regulatory"/>
</dbReference>
<evidence type="ECO:0000256" key="5">
    <source>
        <dbReference type="ARBA" id="ARBA00023077"/>
    </source>
</evidence>
<accession>A0A419SCM1</accession>
<dbReference type="Gene3D" id="2.40.170.20">
    <property type="entry name" value="TonB-dependent receptor, beta-barrel domain"/>
    <property type="match status" value="1"/>
</dbReference>
<dbReference type="NCBIfam" id="TIGR04057">
    <property type="entry name" value="SusC_RagA_signa"/>
    <property type="match status" value="1"/>
</dbReference>
<evidence type="ECO:0000256" key="9">
    <source>
        <dbReference type="RuleBase" id="RU003357"/>
    </source>
</evidence>
<comment type="similarity">
    <text evidence="8 9">Belongs to the TonB-dependent receptor family.</text>
</comment>
<dbReference type="InterPro" id="IPR037066">
    <property type="entry name" value="Plug_dom_sf"/>
</dbReference>
<evidence type="ECO:0000313" key="14">
    <source>
        <dbReference type="Proteomes" id="UP000283433"/>
    </source>
</evidence>
<dbReference type="Gene3D" id="2.170.130.10">
    <property type="entry name" value="TonB-dependent receptor, plug domain"/>
    <property type="match status" value="1"/>
</dbReference>
<dbReference type="Pfam" id="PF07715">
    <property type="entry name" value="Plug"/>
    <property type="match status" value="1"/>
</dbReference>
<gene>
    <name evidence="13" type="ORF">BCY91_01795</name>
</gene>
<dbReference type="EMBL" id="MBTA01000001">
    <property type="protein sequence ID" value="RKD20376.1"/>
    <property type="molecule type" value="Genomic_DNA"/>
</dbReference>
<feature type="domain" description="TonB-dependent receptor-like beta-barrel" evidence="11">
    <location>
        <begin position="411"/>
        <end position="807"/>
    </location>
</feature>
<comment type="subcellular location">
    <subcellularLocation>
        <location evidence="1 8">Cell outer membrane</location>
        <topology evidence="1 8">Multi-pass membrane protein</topology>
    </subcellularLocation>
</comment>
<evidence type="ECO:0000256" key="8">
    <source>
        <dbReference type="PROSITE-ProRule" id="PRU01360"/>
    </source>
</evidence>
<feature type="chain" id="PRO_5018965709" evidence="10">
    <location>
        <begin position="23"/>
        <end position="1031"/>
    </location>
</feature>
<dbReference type="InterPro" id="IPR023996">
    <property type="entry name" value="TonB-dep_OMP_SusC/RagA"/>
</dbReference>
<keyword evidence="7 8" id="KW-0998">Cell outer membrane</keyword>
<comment type="caution">
    <text evidence="13">The sequence shown here is derived from an EMBL/GenBank/DDBJ whole genome shotgun (WGS) entry which is preliminary data.</text>
</comment>
<evidence type="ECO:0000256" key="6">
    <source>
        <dbReference type="ARBA" id="ARBA00023136"/>
    </source>
</evidence>
<keyword evidence="14" id="KW-1185">Reference proteome</keyword>
<evidence type="ECO:0000256" key="4">
    <source>
        <dbReference type="ARBA" id="ARBA00022692"/>
    </source>
</evidence>
<dbReference type="InterPro" id="IPR039426">
    <property type="entry name" value="TonB-dep_rcpt-like"/>
</dbReference>
<dbReference type="GO" id="GO:0009279">
    <property type="term" value="C:cell outer membrane"/>
    <property type="evidence" value="ECO:0007669"/>
    <property type="project" value="UniProtKB-SubCell"/>
</dbReference>
<evidence type="ECO:0000313" key="13">
    <source>
        <dbReference type="EMBL" id="RKD20376.1"/>
    </source>
</evidence>
<organism evidence="13 14">
    <name type="scientific">Pelobium manganitolerans</name>
    <dbReference type="NCBI Taxonomy" id="1842495"/>
    <lineage>
        <taxon>Bacteria</taxon>
        <taxon>Pseudomonadati</taxon>
        <taxon>Bacteroidota</taxon>
        <taxon>Sphingobacteriia</taxon>
        <taxon>Sphingobacteriales</taxon>
        <taxon>Sphingobacteriaceae</taxon>
        <taxon>Pelobium</taxon>
    </lineage>
</organism>
<evidence type="ECO:0000256" key="2">
    <source>
        <dbReference type="ARBA" id="ARBA00022448"/>
    </source>
</evidence>
<dbReference type="InterPro" id="IPR036942">
    <property type="entry name" value="Beta-barrel_TonB_sf"/>
</dbReference>
<dbReference type="PROSITE" id="PS52016">
    <property type="entry name" value="TONB_DEPENDENT_REC_3"/>
    <property type="match status" value="1"/>
</dbReference>
<name>A0A419SCM1_9SPHI</name>
<protein>
    <submittedName>
        <fullName evidence="13">SusC/RagA family TonB-linked outer membrane protein</fullName>
    </submittedName>
</protein>
<dbReference type="AlphaFoldDB" id="A0A419SCM1"/>
<sequence length="1031" mass="112093">MNRRITFFFLVFYFLCSQFLLAQDLKVTGKVLDEQGSPLPGVSVTLKGSNTGTQTNAGGDFILNVPSNKAVLVFSFIGFAQQEVPVNGKKHLDVTLQPDSKALSEVVVLGYGTQKITKVSGAISTVKAADIAKLNPVRAEDAIQGRASGVTVISPGSPGAKPTVLIRGIPSYTGTDPIVVVDGAIQTLDDLNSINPMDIESVNILKDAATTAIYGVKGGNGVIVITTKSGKANQKTEYAYSGNYGVQQVANTIGVLNASEYAAIINEGSVASGGPIIFPNLSTLGVGTNWQDQIFNNANIQSHNISARGGSDKVGYFVSGGYLGQEGIVAGGKKSFFDRTNGTVNLDFHFTPKLRFTANTSFVNIKGSGVKENAINGVISNALNFDPTVPVYNNIPNTYGRFSVSPNILSEIFNPLTQIEDTYNKSNTNKLYGKLELSYNILDNLSLTARYGYTNVDITGKGFTPLSYYGAGHINSTLNADGTAKAGSHNSVEENKTTYYNFTFEQFGNYNFKIQEDHSFDVVLGFSLAKVTGNGVNGSRQDVPFNSWDFADISSATGTAPLSGISLGSFQYERRNLSYFSRINYDYKSRYLASFSARRDGSYAFGANNKFANFYAGSLGWVVSSESFFNSDFFNFLKIRGSYGITGNENVSPQFQKISTDIYVYNLGQNAGYSFGDDPTSIGATIASFRNDALAWEKQKQWNAGFDLEFYKSKFSLSADYFQKNISGLLFTPSLSLYLGTAAAPTSNIGTTETKGVDLSFGFNDNITKDLRLGTSLTFTTAKNLVTETNNGLITGGNYGIPNQTVTRFEKGFTPGYFYGFKTDGLFQNVAEIAASPTQANAQPGDIKFVDVSGDGKINDEDKTKIGDPFPDFTMGYNLNLSYKGFDFNTFLYASVGNDIYRAYERNLAMTNKFRGVLARWTGEGSTNDARNPRYSFVDANTNTRASDRYVEDGTFVKIKDLQLGYTLPKSLINSKTINRIRIYAQVKNLYTFTKYSGYDPEIAGGIFESGIDRGAYPQARTYSVGLDIKL</sequence>